<accession>W3WYE7</accession>
<dbReference type="eggNOG" id="ENOG502T5CU">
    <property type="taxonomic scope" value="Eukaryota"/>
</dbReference>
<protein>
    <submittedName>
        <fullName evidence="1">Uncharacterized protein</fullName>
    </submittedName>
</protein>
<dbReference type="KEGG" id="pfy:PFICI_09973"/>
<dbReference type="EMBL" id="KI912115">
    <property type="protein sequence ID" value="ETS77911.1"/>
    <property type="molecule type" value="Genomic_DNA"/>
</dbReference>
<evidence type="ECO:0000313" key="2">
    <source>
        <dbReference type="Proteomes" id="UP000030651"/>
    </source>
</evidence>
<evidence type="ECO:0000313" key="1">
    <source>
        <dbReference type="EMBL" id="ETS77911.1"/>
    </source>
</evidence>
<dbReference type="GeneID" id="19274986"/>
<dbReference type="RefSeq" id="XP_007836745.1">
    <property type="nucleotide sequence ID" value="XM_007838554.1"/>
</dbReference>
<gene>
    <name evidence="1" type="ORF">PFICI_09973</name>
</gene>
<organism evidence="1 2">
    <name type="scientific">Pestalotiopsis fici (strain W106-1 / CGMCC3.15140)</name>
    <dbReference type="NCBI Taxonomy" id="1229662"/>
    <lineage>
        <taxon>Eukaryota</taxon>
        <taxon>Fungi</taxon>
        <taxon>Dikarya</taxon>
        <taxon>Ascomycota</taxon>
        <taxon>Pezizomycotina</taxon>
        <taxon>Sordariomycetes</taxon>
        <taxon>Xylariomycetidae</taxon>
        <taxon>Amphisphaeriales</taxon>
        <taxon>Sporocadaceae</taxon>
        <taxon>Pestalotiopsis</taxon>
    </lineage>
</organism>
<dbReference type="HOGENOM" id="CLU_411668_0_0_1"/>
<name>W3WYE7_PESFW</name>
<dbReference type="OrthoDB" id="4767337at2759"/>
<reference evidence="2" key="1">
    <citation type="journal article" date="2015" name="BMC Genomics">
        <title>Genomic and transcriptomic analysis of the endophytic fungus Pestalotiopsis fici reveals its lifestyle and high potential for synthesis of natural products.</title>
        <authorList>
            <person name="Wang X."/>
            <person name="Zhang X."/>
            <person name="Liu L."/>
            <person name="Xiang M."/>
            <person name="Wang W."/>
            <person name="Sun X."/>
            <person name="Che Y."/>
            <person name="Guo L."/>
            <person name="Liu G."/>
            <person name="Guo L."/>
            <person name="Wang C."/>
            <person name="Yin W.B."/>
            <person name="Stadler M."/>
            <person name="Zhang X."/>
            <person name="Liu X."/>
        </authorList>
    </citation>
    <scope>NUCLEOTIDE SEQUENCE [LARGE SCALE GENOMIC DNA]</scope>
    <source>
        <strain evidence="2">W106-1 / CGMCC3.15140</strain>
    </source>
</reference>
<sequence>MDPSRPQPRPNPAYTADQAVPSAQNKHLVQFADNLASHVIPGIVTALRKNQASGVRAIHIVSPYSTGKSTQMVPEIWTRIISMWPNSRGTYVQATEYQAYSLHRHLQTTNVTFGNVLGKADLYTTASGPPANTLTLTIYKSLEGILADKIQQRTSEPPLGPLTIFIDLEKVPSIRVQVTLGLLVTWLSQVAPRAAQQGHNITLVTLAGHEASDVYKTLHSFLGTEVAPLVLSVPDPQLPRQVVSIRDKRDDQAPGILQILVDDFKDFLQSPEDLHLPPPCIVVFVSEVEANTLLGQPLSEMIGDEQQPPIPIPIHHLTAKSSEGDVQKITLAQHPQIIRVDPSFQSVLSVNATHVISLGRKIIRIYEEHSSQFVSSAVRLSKNELSWEKAWAAASNLSSVKLLTADGDAMPLTRPENPLEGDLMYLAYSLVYHWGSTEWKSIPIPCLPYTNPVHLNEMSRRIEIMSVVKQDPSGAWQVPPSLRYFNDLLYTPLNEPRSVQLACLISHIYEMRQTLSTKAVRLLIRLAAIISCGIAKLMNIDEEQSSKSGLKSLGFRNSLIFQLDIAAASSGIGQTMVCYGSLWAALGLWQKQVVETKGFEILGNHGKDGTIKVANTAVTLHLATCKKVLERAKQLEGVVEYALLSPDQEISETTADALGLEQVNNILLQSYMHQQVLFRPLRSGSNELDSIDLISSRKVTVMLPTARIIDGESIGAQQETNNGQRAPFSAIYTSIHDGDDGNLQPEDLTFVPYKSHKHLRSILPCTISLALRSSSITR</sequence>
<keyword evidence="2" id="KW-1185">Reference proteome</keyword>
<dbReference type="AlphaFoldDB" id="W3WYE7"/>
<dbReference type="Proteomes" id="UP000030651">
    <property type="component" value="Unassembled WGS sequence"/>
</dbReference>
<dbReference type="InParanoid" id="W3WYE7"/>
<proteinExistence type="predicted"/>